<dbReference type="OrthoDB" id="6510177at2759"/>
<dbReference type="RefSeq" id="XP_034014112.1">
    <property type="nucleotide sequence ID" value="XM_034153594.1"/>
</dbReference>
<feature type="transmembrane region" description="Helical" evidence="11">
    <location>
        <begin position="623"/>
        <end position="645"/>
    </location>
</feature>
<name>A0A642UVF6_DIURU</name>
<dbReference type="InterPro" id="IPR053958">
    <property type="entry name" value="HMGCR/SNAP/NPC1-like_SSD"/>
</dbReference>
<dbReference type="Pfam" id="PF22314">
    <property type="entry name" value="NPC1_MLD"/>
    <property type="match status" value="1"/>
</dbReference>
<keyword evidence="9" id="KW-1015">Disulfide bond</keyword>
<feature type="transmembrane region" description="Helical" evidence="11">
    <location>
        <begin position="1092"/>
        <end position="1113"/>
    </location>
</feature>
<comment type="caution">
    <text evidence="14">The sequence shown here is derived from an EMBL/GenBank/DDBJ whole genome shotgun (WGS) entry which is preliminary data.</text>
</comment>
<feature type="transmembrane region" description="Helical" evidence="11">
    <location>
        <begin position="1033"/>
        <end position="1056"/>
    </location>
</feature>
<keyword evidence="7" id="KW-0445">Lipid transport</keyword>
<dbReference type="GeneID" id="54779742"/>
<feature type="transmembrane region" description="Helical" evidence="11">
    <location>
        <begin position="666"/>
        <end position="687"/>
    </location>
</feature>
<evidence type="ECO:0000256" key="12">
    <source>
        <dbReference type="SAM" id="SignalP"/>
    </source>
</evidence>
<dbReference type="Proteomes" id="UP000449547">
    <property type="component" value="Unassembled WGS sequence"/>
</dbReference>
<feature type="transmembrane region" description="Helical" evidence="11">
    <location>
        <begin position="256"/>
        <end position="277"/>
    </location>
</feature>
<dbReference type="SUPFAM" id="SSF82866">
    <property type="entry name" value="Multidrug efflux transporter AcrB transmembrane domain"/>
    <property type="match status" value="2"/>
</dbReference>
<dbReference type="AlphaFoldDB" id="A0A642UVF6"/>
<keyword evidence="6 11" id="KW-1133">Transmembrane helix</keyword>
<organism evidence="14 15">
    <name type="scientific">Diutina rugosa</name>
    <name type="common">Yeast</name>
    <name type="synonym">Candida rugosa</name>
    <dbReference type="NCBI Taxonomy" id="5481"/>
    <lineage>
        <taxon>Eukaryota</taxon>
        <taxon>Fungi</taxon>
        <taxon>Dikarya</taxon>
        <taxon>Ascomycota</taxon>
        <taxon>Saccharomycotina</taxon>
        <taxon>Pichiomycetes</taxon>
        <taxon>Debaryomycetaceae</taxon>
        <taxon>Diutina</taxon>
    </lineage>
</organism>
<proteinExistence type="inferred from homology"/>
<comment type="similarity">
    <text evidence="2">Belongs to the patched family.</text>
</comment>
<feature type="signal peptide" evidence="12">
    <location>
        <begin position="1"/>
        <end position="16"/>
    </location>
</feature>
<feature type="chain" id="PRO_5025071390" description="SSD domain-containing protein" evidence="12">
    <location>
        <begin position="17"/>
        <end position="1225"/>
    </location>
</feature>
<comment type="subcellular location">
    <subcellularLocation>
        <location evidence="1">Membrane</location>
        <topology evidence="1">Multi-pass membrane protein</topology>
    </subcellularLocation>
</comment>
<dbReference type="EMBL" id="SWFT01000035">
    <property type="protein sequence ID" value="KAA8906351.1"/>
    <property type="molecule type" value="Genomic_DNA"/>
</dbReference>
<dbReference type="PANTHER" id="PTHR45727">
    <property type="entry name" value="NPC INTRACELLULAR CHOLESTEROL TRANSPORTER 1"/>
    <property type="match status" value="1"/>
</dbReference>
<dbReference type="PROSITE" id="PS50156">
    <property type="entry name" value="SSD"/>
    <property type="match status" value="1"/>
</dbReference>
<dbReference type="InterPro" id="IPR053956">
    <property type="entry name" value="NPC1_MLD"/>
</dbReference>
<feature type="transmembrane region" description="Helical" evidence="11">
    <location>
        <begin position="560"/>
        <end position="580"/>
    </location>
</feature>
<dbReference type="PANTHER" id="PTHR45727:SF2">
    <property type="entry name" value="NPC INTRACELLULAR CHOLESTEROL TRANSPORTER 1"/>
    <property type="match status" value="1"/>
</dbReference>
<evidence type="ECO:0000313" key="14">
    <source>
        <dbReference type="EMBL" id="KAA8906351.1"/>
    </source>
</evidence>
<sequence>MRPLISLLSVASLASALISGQCAMYDDCGKKSVFGQSLPCAAPHPPVKPDPEVATKIKAICGEEFDTDLVCCSPSQVQSLEKQLKKVDPIIQSCPACHKNFYDFICQFTCSRKQGEFIKVVNTETSIDKHEEIITELDQFVNPDYAEKFYDSCKEVKFGATNGRAMDLIGGGAKNYSQFLKFIGDEKPMLGGSPFQINFKYSPEDGYLLRGEKSDMKSCDDKDYRCACTDCPKSCPKLPKFHNYRKHCTVGSLPCFSFAIAITWICLLGVLAGYHIYLAKTRSIGLDDDDGDLEISPLSYNSNSFLAKLSKVQQQMLESFENSFARLGQFCAQQPVKVIVTNLILCLIFASGLWKLQLEHDPIKLWVSNRETELHNKQYFESQFGEWFRIEQIIVSSNDKKPVLDWDVVKWWFQREKELLSLNDDYDELCYKPLGDSCAVESFTQWFDGDIDRLSRETWSTSLRKCARSPVECLPSFQQPLSPQLLFDDDDPTEAKGFVITLLVNSNSTNSKYTAKAERYERELLKWVSKLHHPRLNIAYSTEASLETELNKSSNTDFNIVAMSYLAMFIYVAFALGGHIPKTENDFVHTRISLALAAVVIIILSVLASAGLCAFFGIKSTLIIAEVIPFLILAIGVDNVFLLVDGLESISGQFPHDSMEKRVGKMLARVGPSCATSALIQIALFALATAVDMPAVRNFAIYSACAIAINFTIQMTGLVSLLSLDQQRVQSNRMDVFFWKHAPIQLNSPQGTPKESWSLSKWFKKEFAPWLLDPTNKPKIATLFVVWFGISLSLLPYIELGLDQRLALPSNSYLVPYFNAVYEHLNQGPPMFLVVRDADVTKRSIQKQLCGKFSGCDEFSVANVLEMEYKRSKKSTIAQPASNWVDDYLGWLNPTLDQCCRVRKTNPDEFCPPSASPRQCEVCYHDKTYDSFMNGFPQGHEFMHYFEAWISAPSDPCPLGGAAPYSGAINWNSSGVESSFFRTFHTPLRSQSDFIVAHRNAKRIVKEVSDYHPSLDVFAYSPFYIYFVQYDTIVKLTSVLLSVAAILIWGVGVITIGSVSSVSVMVAVVVMIIVGVGGAMAICGISLNAVSLVNLIICAGLAVEFCIHLTRAYTTSVVYDSDEASLYRDLVSTGIIDDPKAGVNQLKAYQALTTIGPSVLSGITTTKIIGIGVLAFTRSQIFEVYYFRMWASLILIASLHALVLLPVMLSYFGDSTKPKYTIVSN</sequence>
<evidence type="ECO:0000256" key="5">
    <source>
        <dbReference type="ARBA" id="ARBA00022729"/>
    </source>
</evidence>
<evidence type="ECO:0000313" key="15">
    <source>
        <dbReference type="Proteomes" id="UP000449547"/>
    </source>
</evidence>
<accession>A0A642UVF6</accession>
<dbReference type="GO" id="GO:0015918">
    <property type="term" value="P:sterol transport"/>
    <property type="evidence" value="ECO:0007669"/>
    <property type="project" value="TreeGrafter"/>
</dbReference>
<dbReference type="Pfam" id="PF12349">
    <property type="entry name" value="Sterol-sensing"/>
    <property type="match status" value="1"/>
</dbReference>
<evidence type="ECO:0000256" key="11">
    <source>
        <dbReference type="SAM" id="Phobius"/>
    </source>
</evidence>
<keyword evidence="15" id="KW-1185">Reference proteome</keyword>
<dbReference type="InterPro" id="IPR032190">
    <property type="entry name" value="NPC1_N"/>
</dbReference>
<evidence type="ECO:0000256" key="7">
    <source>
        <dbReference type="ARBA" id="ARBA00023055"/>
    </source>
</evidence>
<gene>
    <name evidence="14" type="ORF">DIURU_001089</name>
</gene>
<dbReference type="VEuPathDB" id="FungiDB:DIURU_001089"/>
<feature type="transmembrane region" description="Helical" evidence="11">
    <location>
        <begin position="1062"/>
        <end position="1085"/>
    </location>
</feature>
<feature type="transmembrane region" description="Helical" evidence="11">
    <location>
        <begin position="1155"/>
        <end position="1177"/>
    </location>
</feature>
<evidence type="ECO:0000256" key="9">
    <source>
        <dbReference type="ARBA" id="ARBA00023157"/>
    </source>
</evidence>
<keyword evidence="3" id="KW-0813">Transport</keyword>
<dbReference type="OMA" id="WWFDVES"/>
<dbReference type="InterPro" id="IPR000731">
    <property type="entry name" value="SSD"/>
</dbReference>
<feature type="transmembrane region" description="Helical" evidence="11">
    <location>
        <begin position="699"/>
        <end position="724"/>
    </location>
</feature>
<keyword evidence="10" id="KW-0325">Glycoprotein</keyword>
<reference evidence="14 15" key="1">
    <citation type="submission" date="2019-07" db="EMBL/GenBank/DDBJ databases">
        <title>Genome assembly of two rare yeast pathogens: Diutina rugosa and Trichomonascus ciferrii.</title>
        <authorList>
            <person name="Mixao V."/>
            <person name="Saus E."/>
            <person name="Hansen A."/>
            <person name="Lass-Flor C."/>
            <person name="Gabaldon T."/>
        </authorList>
    </citation>
    <scope>NUCLEOTIDE SEQUENCE [LARGE SCALE GENOMIC DNA]</scope>
    <source>
        <strain evidence="14 15">CBS 613</strain>
    </source>
</reference>
<evidence type="ECO:0000256" key="2">
    <source>
        <dbReference type="ARBA" id="ARBA00005585"/>
    </source>
</evidence>
<evidence type="ECO:0000259" key="13">
    <source>
        <dbReference type="PROSITE" id="PS50156"/>
    </source>
</evidence>
<feature type="transmembrane region" description="Helical" evidence="11">
    <location>
        <begin position="1189"/>
        <end position="1212"/>
    </location>
</feature>
<evidence type="ECO:0000256" key="1">
    <source>
        <dbReference type="ARBA" id="ARBA00004141"/>
    </source>
</evidence>
<dbReference type="GO" id="GO:0032934">
    <property type="term" value="F:sterol binding"/>
    <property type="evidence" value="ECO:0007669"/>
    <property type="project" value="TreeGrafter"/>
</dbReference>
<evidence type="ECO:0000256" key="4">
    <source>
        <dbReference type="ARBA" id="ARBA00022692"/>
    </source>
</evidence>
<evidence type="ECO:0000256" key="10">
    <source>
        <dbReference type="ARBA" id="ARBA00023180"/>
    </source>
</evidence>
<dbReference type="Gene3D" id="1.20.1640.10">
    <property type="entry name" value="Multidrug efflux transporter AcrB transmembrane domain"/>
    <property type="match status" value="2"/>
</dbReference>
<feature type="transmembrane region" description="Helical" evidence="11">
    <location>
        <begin position="592"/>
        <end position="617"/>
    </location>
</feature>
<evidence type="ECO:0000256" key="6">
    <source>
        <dbReference type="ARBA" id="ARBA00022989"/>
    </source>
</evidence>
<feature type="domain" description="SSD" evidence="13">
    <location>
        <begin position="557"/>
        <end position="724"/>
    </location>
</feature>
<keyword evidence="4 11" id="KW-0812">Transmembrane</keyword>
<evidence type="ECO:0000256" key="8">
    <source>
        <dbReference type="ARBA" id="ARBA00023136"/>
    </source>
</evidence>
<evidence type="ECO:0000256" key="3">
    <source>
        <dbReference type="ARBA" id="ARBA00022448"/>
    </source>
</evidence>
<dbReference type="Pfam" id="PF16414">
    <property type="entry name" value="NPC1_N"/>
    <property type="match status" value="1"/>
</dbReference>
<dbReference type="GO" id="GO:0016020">
    <property type="term" value="C:membrane"/>
    <property type="evidence" value="ECO:0007669"/>
    <property type="project" value="UniProtKB-SubCell"/>
</dbReference>
<dbReference type="FunFam" id="1.20.1640.10:FF:000029">
    <property type="entry name" value="Putative Patched sphingolipid transporter"/>
    <property type="match status" value="1"/>
</dbReference>
<keyword evidence="8 11" id="KW-0472">Membrane</keyword>
<keyword evidence="5 12" id="KW-0732">Signal</keyword>
<protein>
    <recommendedName>
        <fullName evidence="13">SSD domain-containing protein</fullName>
    </recommendedName>
</protein>